<feature type="domain" description="GLAA-B beta-barrel" evidence="7">
    <location>
        <begin position="31"/>
        <end position="98"/>
    </location>
</feature>
<proteinExistence type="predicted"/>
<feature type="domain" description="Right handed beta helix" evidence="6">
    <location>
        <begin position="106"/>
        <end position="228"/>
    </location>
</feature>
<dbReference type="InterPro" id="IPR039448">
    <property type="entry name" value="Beta_helix"/>
</dbReference>
<comment type="caution">
    <text evidence="8">The sequence shown here is derived from an EMBL/GenBank/DDBJ whole genome shotgun (WGS) entry which is preliminary data.</text>
</comment>
<evidence type="ECO:0000259" key="7">
    <source>
        <dbReference type="Pfam" id="PF23764"/>
    </source>
</evidence>
<dbReference type="Pfam" id="PF23764">
    <property type="entry name" value="Beta-barrel_GLAA-B_II"/>
    <property type="match status" value="1"/>
</dbReference>
<evidence type="ECO:0000256" key="5">
    <source>
        <dbReference type="ARBA" id="ARBA00023295"/>
    </source>
</evidence>
<evidence type="ECO:0000256" key="2">
    <source>
        <dbReference type="ARBA" id="ARBA00001271"/>
    </source>
</evidence>
<dbReference type="InterPro" id="IPR056441">
    <property type="entry name" value="Beta-barrel_GLAA-B_II"/>
</dbReference>
<name>A0ABS7CDX5_9BACL</name>
<keyword evidence="3" id="KW-0677">Repeat</keyword>
<organism evidence="8 9">
    <name type="scientific">Paenibacillus sepulcri</name>
    <dbReference type="NCBI Taxonomy" id="359917"/>
    <lineage>
        <taxon>Bacteria</taxon>
        <taxon>Bacillati</taxon>
        <taxon>Bacillota</taxon>
        <taxon>Bacilli</taxon>
        <taxon>Bacillales</taxon>
        <taxon>Paenibacillaceae</taxon>
        <taxon>Paenibacillus</taxon>
    </lineage>
</organism>
<dbReference type="Proteomes" id="UP001519887">
    <property type="component" value="Unassembled WGS sequence"/>
</dbReference>
<dbReference type="Pfam" id="PF13229">
    <property type="entry name" value="Beta_helix"/>
    <property type="match status" value="1"/>
</dbReference>
<accession>A0ABS7CDX5</accession>
<keyword evidence="9" id="KW-1185">Reference proteome</keyword>
<evidence type="ECO:0000256" key="4">
    <source>
        <dbReference type="ARBA" id="ARBA00022801"/>
    </source>
</evidence>
<dbReference type="SUPFAM" id="SSF51126">
    <property type="entry name" value="Pectin lyase-like"/>
    <property type="match status" value="1"/>
</dbReference>
<comment type="catalytic activity">
    <reaction evidence="1">
        <text>Hydrolysis of terminal, non-reducing alpha-D-galactose residues in alpha-D-galactosides, including galactose oligosaccharides, galactomannans and galactolipids.</text>
        <dbReference type="EC" id="3.2.1.22"/>
    </reaction>
</comment>
<feature type="non-terminal residue" evidence="8">
    <location>
        <position position="1"/>
    </location>
</feature>
<sequence>ISSSRFIGGHDDPINVHGTHLQIIGTPAPDQLHLQFMHPQSYGFDAFFPDDEIEFVRSSSLAAYAGNVVKAVKAVNPREILLTLSEPAPEGIMPGDVVENITWTPEVEITNNYFARVPTRGVLVTTRRRVVIENNHFERMTMSGVLVADDAESWYESGRVKDIAIRGNRFIECGSSSNPVIYIAPENTEVHADKPVHANIRVEGNYFLTADAAVLGAKSTRQLSFTHNEVSLIGESSAIPDIIRLRACSEVTIADNSFSGGGADHKHIRIQDMKRDTLAVSPEQSLPVIG</sequence>
<evidence type="ECO:0000313" key="8">
    <source>
        <dbReference type="EMBL" id="MBW7459122.1"/>
    </source>
</evidence>
<dbReference type="InterPro" id="IPR012334">
    <property type="entry name" value="Pectin_lyas_fold"/>
</dbReference>
<evidence type="ECO:0000259" key="6">
    <source>
        <dbReference type="Pfam" id="PF13229"/>
    </source>
</evidence>
<dbReference type="Gene3D" id="2.160.20.10">
    <property type="entry name" value="Single-stranded right-handed beta-helix, Pectin lyase-like"/>
    <property type="match status" value="1"/>
</dbReference>
<gene>
    <name evidence="8" type="ORF">K0U00_34235</name>
</gene>
<evidence type="ECO:0000313" key="9">
    <source>
        <dbReference type="Proteomes" id="UP001519887"/>
    </source>
</evidence>
<dbReference type="EMBL" id="JAHZIK010001491">
    <property type="protein sequence ID" value="MBW7459122.1"/>
    <property type="molecule type" value="Genomic_DNA"/>
</dbReference>
<keyword evidence="4" id="KW-0378">Hydrolase</keyword>
<protein>
    <submittedName>
        <fullName evidence="8">Right-handed parallel beta-helix repeat-containing protein</fullName>
    </submittedName>
</protein>
<reference evidence="8 9" key="1">
    <citation type="submission" date="2021-07" db="EMBL/GenBank/DDBJ databases">
        <title>Paenibacillus radiodurans sp. nov., isolated from the southeastern edge of Tengger Desert.</title>
        <authorList>
            <person name="Zhang G."/>
        </authorList>
    </citation>
    <scope>NUCLEOTIDE SEQUENCE [LARGE SCALE GENOMIC DNA]</scope>
    <source>
        <strain evidence="8 9">CCM 7311</strain>
    </source>
</reference>
<dbReference type="InterPro" id="IPR011050">
    <property type="entry name" value="Pectin_lyase_fold/virulence"/>
</dbReference>
<evidence type="ECO:0000256" key="3">
    <source>
        <dbReference type="ARBA" id="ARBA00022737"/>
    </source>
</evidence>
<keyword evidence="5" id="KW-0326">Glycosidase</keyword>
<evidence type="ECO:0000256" key="1">
    <source>
        <dbReference type="ARBA" id="ARBA00001255"/>
    </source>
</evidence>
<comment type="catalytic activity">
    <reaction evidence="2">
        <text>Hydrolysis of terminal, non-reducing branched (1-&gt;3)-alpha-D-galactosidic residues, producing free D-galactose.</text>
        <dbReference type="EC" id="3.2.1.n1"/>
    </reaction>
</comment>